<accession>A0ABD1Q4M6</accession>
<feature type="compositionally biased region" description="Basic residues" evidence="4">
    <location>
        <begin position="541"/>
        <end position="550"/>
    </location>
</feature>
<dbReference type="InterPro" id="IPR015410">
    <property type="entry name" value="DUF1985"/>
</dbReference>
<feature type="compositionally biased region" description="Acidic residues" evidence="4">
    <location>
        <begin position="320"/>
        <end position="331"/>
    </location>
</feature>
<dbReference type="PROSITE" id="PS50600">
    <property type="entry name" value="ULP_PROTEASE"/>
    <property type="match status" value="1"/>
</dbReference>
<feature type="region of interest" description="Disordered" evidence="4">
    <location>
        <begin position="295"/>
        <end position="350"/>
    </location>
</feature>
<dbReference type="Pfam" id="PF02902">
    <property type="entry name" value="Peptidase_C48"/>
    <property type="match status" value="1"/>
</dbReference>
<evidence type="ECO:0000256" key="2">
    <source>
        <dbReference type="ARBA" id="ARBA00022670"/>
    </source>
</evidence>
<dbReference type="PANTHER" id="PTHR48449:SF1">
    <property type="entry name" value="DUF1985 DOMAIN-CONTAINING PROTEIN"/>
    <property type="match status" value="1"/>
</dbReference>
<dbReference type="PANTHER" id="PTHR48449">
    <property type="entry name" value="DUF1985 DOMAIN-CONTAINING PROTEIN"/>
    <property type="match status" value="1"/>
</dbReference>
<evidence type="ECO:0000256" key="4">
    <source>
        <dbReference type="SAM" id="MobiDB-lite"/>
    </source>
</evidence>
<feature type="region of interest" description="Disordered" evidence="4">
    <location>
        <begin position="504"/>
        <end position="550"/>
    </location>
</feature>
<evidence type="ECO:0000313" key="7">
    <source>
        <dbReference type="Proteomes" id="UP001604336"/>
    </source>
</evidence>
<comment type="caution">
    <text evidence="6">The sequence shown here is derived from an EMBL/GenBank/DDBJ whole genome shotgun (WGS) entry which is preliminary data.</text>
</comment>
<keyword evidence="7" id="KW-1185">Reference proteome</keyword>
<protein>
    <submittedName>
        <fullName evidence="6">Ulp1 protease family protein</fullName>
    </submittedName>
</protein>
<dbReference type="SUPFAM" id="SSF54001">
    <property type="entry name" value="Cysteine proteinases"/>
    <property type="match status" value="1"/>
</dbReference>
<name>A0ABD1Q4M6_9LAMI</name>
<dbReference type="GO" id="GO:0006508">
    <property type="term" value="P:proteolysis"/>
    <property type="evidence" value="ECO:0007669"/>
    <property type="project" value="UniProtKB-KW"/>
</dbReference>
<keyword evidence="2 6" id="KW-0645">Protease</keyword>
<gene>
    <name evidence="6" type="ORF">Adt_39283</name>
</gene>
<feature type="domain" description="Ubiquitin-like protease family profile" evidence="5">
    <location>
        <begin position="591"/>
        <end position="872"/>
    </location>
</feature>
<dbReference type="Pfam" id="PF09331">
    <property type="entry name" value="DUF1985"/>
    <property type="match status" value="1"/>
</dbReference>
<feature type="compositionally biased region" description="Basic and acidic residues" evidence="4">
    <location>
        <begin position="307"/>
        <end position="319"/>
    </location>
</feature>
<dbReference type="InterPro" id="IPR003653">
    <property type="entry name" value="Peptidase_C48_C"/>
</dbReference>
<proteinExistence type="inferred from homology"/>
<dbReference type="EMBL" id="JBFOLK010000012">
    <property type="protein sequence ID" value="KAL2471147.1"/>
    <property type="molecule type" value="Genomic_DNA"/>
</dbReference>
<evidence type="ECO:0000256" key="3">
    <source>
        <dbReference type="ARBA" id="ARBA00022801"/>
    </source>
</evidence>
<dbReference type="Gene3D" id="3.40.395.10">
    <property type="entry name" value="Adenoviral Proteinase, Chain A"/>
    <property type="match status" value="1"/>
</dbReference>
<dbReference type="AlphaFoldDB" id="A0ABD1Q4M6"/>
<evidence type="ECO:0000259" key="5">
    <source>
        <dbReference type="PROSITE" id="PS50600"/>
    </source>
</evidence>
<evidence type="ECO:0000313" key="6">
    <source>
        <dbReference type="EMBL" id="KAL2471147.1"/>
    </source>
</evidence>
<sequence>MEYFIDVEERVRGKISNRCKLEIINEVYYGLDSKHQQKFTDSCFGHLLSVAEIKISLQIIHQCIVRAVRTLKENEVWCKFGNKIARFGLEEFVLITGLKAGELESEDENLGLQSDLIQKYFKKSKGKVVRKQLLIAFRRCGNQADKFKMGLLLMLAYVLLSAEENTSLNLWWFHVVDNFERFNSYAWGKRSYEYTRGIFNQIKGETVKKYERNERYPYNFHGFPLAIMIWAFEAIPGLGKQFAHRLEGDRIPRMSGWDFQQTKLDGETVSKFLDTDIQIMQLMVKRTLVPSQEEAEEEFYQGMTPLHDVEDSRVDKSLDEDGIEESEEDEPSVPMHQPPRNRPSFSQDNNVLEVVRQEMRELESRLVRVINGRCDHIEAKLDRLLKLVGSGASQPQGGEFQSDKSGFHSETRRFHTYSPQHEDNIPEENKGREEDCVFEAAVEKSVNVEEQVTPLQGEGRRGSTGQGMLSNPSTAIVVYREMPRILIPDSKHRLGEQEPVDVVMSNQPEQSAESCPKDQVGESSTILLEDETDEESPKGRGQMKRRKGKALRTPWTNPLKRRKFKNVTVYDPFREVDPAKVSDLKEDAVALAICDAGRTFFEDLHDQSRWLTGDHVDSALFHIRERAVKYANLFRQDCAVLDSNFWQIVENTFEDRLNTGRNNSDEAFKKMLVDYVEGAAPVLGKPWKTCRYLYLPYCVPNSHWFAVEIDLQERRIHIFDSLTSMVREAKLGNYMKPLKVVVPRLMKKYVNENYSTSMFTHHRVKKLPVQDNGIGDDIQYIQEQPFLFDNVVGAGDQENQDNVKCTPKSFFNSGSELDTFSDQEFQQFMTTRDTFNPNTFDAVPMYYFVVGCCCSKFVGLVSIYLSVSVLES</sequence>
<keyword evidence="3" id="KW-0378">Hydrolase</keyword>
<feature type="compositionally biased region" description="Polar residues" evidence="4">
    <location>
        <begin position="504"/>
        <end position="513"/>
    </location>
</feature>
<reference evidence="7" key="1">
    <citation type="submission" date="2024-07" db="EMBL/GenBank/DDBJ databases">
        <title>Two chromosome-level genome assemblies of Korean endemic species Abeliophyllum distichum and Forsythia ovata (Oleaceae).</title>
        <authorList>
            <person name="Jang H."/>
        </authorList>
    </citation>
    <scope>NUCLEOTIDE SEQUENCE [LARGE SCALE GENOMIC DNA]</scope>
</reference>
<comment type="similarity">
    <text evidence="1">Belongs to the peptidase C48 family.</text>
</comment>
<dbReference type="Proteomes" id="UP001604336">
    <property type="component" value="Unassembled WGS sequence"/>
</dbReference>
<dbReference type="InterPro" id="IPR038765">
    <property type="entry name" value="Papain-like_cys_pep_sf"/>
</dbReference>
<organism evidence="6 7">
    <name type="scientific">Abeliophyllum distichum</name>
    <dbReference type="NCBI Taxonomy" id="126358"/>
    <lineage>
        <taxon>Eukaryota</taxon>
        <taxon>Viridiplantae</taxon>
        <taxon>Streptophyta</taxon>
        <taxon>Embryophyta</taxon>
        <taxon>Tracheophyta</taxon>
        <taxon>Spermatophyta</taxon>
        <taxon>Magnoliopsida</taxon>
        <taxon>eudicotyledons</taxon>
        <taxon>Gunneridae</taxon>
        <taxon>Pentapetalae</taxon>
        <taxon>asterids</taxon>
        <taxon>lamiids</taxon>
        <taxon>Lamiales</taxon>
        <taxon>Oleaceae</taxon>
        <taxon>Forsythieae</taxon>
        <taxon>Abeliophyllum</taxon>
    </lineage>
</organism>
<dbReference type="GO" id="GO:0008233">
    <property type="term" value="F:peptidase activity"/>
    <property type="evidence" value="ECO:0007669"/>
    <property type="project" value="UniProtKB-KW"/>
</dbReference>
<evidence type="ECO:0000256" key="1">
    <source>
        <dbReference type="ARBA" id="ARBA00005234"/>
    </source>
</evidence>